<reference evidence="1 2" key="1">
    <citation type="submission" date="2019-01" db="EMBL/GenBank/DDBJ databases">
        <authorList>
            <consortium name="Pathogen Informatics"/>
        </authorList>
    </citation>
    <scope>NUCLEOTIDE SEQUENCE [LARGE SCALE GENOMIC DNA]</scope>
    <source>
        <strain evidence="1 2">NCTC10172</strain>
    </source>
</reference>
<evidence type="ECO:0000313" key="2">
    <source>
        <dbReference type="Proteomes" id="UP000290909"/>
    </source>
</evidence>
<sequence>MIKDKYKILDTLNDLIQEITTLLKNNNITFIELDVDKKEVKRLDIKFEDYDESINSYYIWRKLFDW</sequence>
<name>A0A449BJY5_9MOLU</name>
<dbReference type="AlphaFoldDB" id="A0A449BJY5"/>
<protein>
    <submittedName>
        <fullName evidence="1">Uncharacterized protein</fullName>
    </submittedName>
</protein>
<gene>
    <name evidence="1" type="ORF">NCTC10172_00782</name>
</gene>
<dbReference type="Proteomes" id="UP000290909">
    <property type="component" value="Chromosome"/>
</dbReference>
<proteinExistence type="predicted"/>
<keyword evidence="2" id="KW-1185">Reference proteome</keyword>
<evidence type="ECO:0000313" key="1">
    <source>
        <dbReference type="EMBL" id="VEU82759.1"/>
    </source>
</evidence>
<dbReference type="KEGG" id="ahk:NCTC10172_00782"/>
<organism evidence="1 2">
    <name type="scientific">Acholeplasma hippikon</name>
    <dbReference type="NCBI Taxonomy" id="264636"/>
    <lineage>
        <taxon>Bacteria</taxon>
        <taxon>Bacillati</taxon>
        <taxon>Mycoplasmatota</taxon>
        <taxon>Mollicutes</taxon>
        <taxon>Acholeplasmatales</taxon>
        <taxon>Acholeplasmataceae</taxon>
        <taxon>Acholeplasma</taxon>
    </lineage>
</organism>
<dbReference type="STRING" id="1408416.GCA_000702765_00220"/>
<dbReference type="EMBL" id="LR215050">
    <property type="protein sequence ID" value="VEU82759.1"/>
    <property type="molecule type" value="Genomic_DNA"/>
</dbReference>
<accession>A0A449BJY5</accession>